<feature type="compositionally biased region" description="Acidic residues" evidence="1">
    <location>
        <begin position="375"/>
        <end position="384"/>
    </location>
</feature>
<reference evidence="2" key="1">
    <citation type="journal article" date="2022" name="bioRxiv">
        <title>Deciphering the potential niche of two novel black yeast fungi from a biological soil crust based on their genomes, phenotypes, and melanin regulation.</title>
        <authorList>
            <consortium name="DOE Joint Genome Institute"/>
            <person name="Carr E.C."/>
            <person name="Barton Q."/>
            <person name="Grambo S."/>
            <person name="Sullivan M."/>
            <person name="Renfro C.M."/>
            <person name="Kuo A."/>
            <person name="Pangilinan J."/>
            <person name="Lipzen A."/>
            <person name="Keymanesh K."/>
            <person name="Savage E."/>
            <person name="Barry K."/>
            <person name="Grigoriev I.V."/>
            <person name="Riekhof W.R."/>
            <person name="Harris S.S."/>
        </authorList>
    </citation>
    <scope>NUCLEOTIDE SEQUENCE</scope>
    <source>
        <strain evidence="2">JF 03-4F</strain>
    </source>
</reference>
<feature type="compositionally biased region" description="Acidic residues" evidence="1">
    <location>
        <begin position="426"/>
        <end position="437"/>
    </location>
</feature>
<feature type="compositionally biased region" description="Basic and acidic residues" evidence="1">
    <location>
        <begin position="482"/>
        <end position="493"/>
    </location>
</feature>
<feature type="compositionally biased region" description="Basic and acidic residues" evidence="1">
    <location>
        <begin position="118"/>
        <end position="142"/>
    </location>
</feature>
<organism evidence="2 3">
    <name type="scientific">Exophiala viscosa</name>
    <dbReference type="NCBI Taxonomy" id="2486360"/>
    <lineage>
        <taxon>Eukaryota</taxon>
        <taxon>Fungi</taxon>
        <taxon>Dikarya</taxon>
        <taxon>Ascomycota</taxon>
        <taxon>Pezizomycotina</taxon>
        <taxon>Eurotiomycetes</taxon>
        <taxon>Chaetothyriomycetidae</taxon>
        <taxon>Chaetothyriales</taxon>
        <taxon>Herpotrichiellaceae</taxon>
        <taxon>Exophiala</taxon>
    </lineage>
</organism>
<feature type="compositionally biased region" description="Basic and acidic residues" evidence="1">
    <location>
        <begin position="332"/>
        <end position="342"/>
    </location>
</feature>
<dbReference type="Proteomes" id="UP001203852">
    <property type="component" value="Unassembled WGS sequence"/>
</dbReference>
<gene>
    <name evidence="2" type="ORF">EDD36DRAFT_435135</name>
</gene>
<sequence length="499" mass="55782">MTADSVRLHITPLTPDLLHAVVGPRLLDSVSNVSYHTLQTFPENSYGYLDIPTMEAERIKKKLNGAILKGKKIKIEEARPKKRRRVEETEEEHPDTKAVKVSRKAKKEPDVIAGHALPSDRKVKRGWTEAKPSKSSKKDKGKTSSAASKYSDKDELLFRTQLPPNKTDVGLREREKSKSKKRPGESVVHEFEKSTAQPSFLRQDVGQHSKVNLEYIEGQGWVDEDGRVVEQESERVARSRRAIKSAATTNRKGVEQVEVASGNESQHSDEDSPTKGEKGGEEEEEESQEHPVNQYDDETSSSGSSSESDSDIESEQSAVDTEKASSAIPESAEAKKAAEVHPLEALFKKPSKPTTSDVAKPSLEVSTSFSFFESGNEDDIEEETSMPGTPFSSQDNRSRSLRSAAPTPDTAHPSRFNSFGSSGLPGDEEMEADDEEATPTGQGGLRKQPNETPSRQQSDFEKKFWENRGENNRAWKLRRRTVLKEKRQRENKARRPRNW</sequence>
<feature type="compositionally biased region" description="Basic and acidic residues" evidence="1">
    <location>
        <begin position="224"/>
        <end position="237"/>
    </location>
</feature>
<protein>
    <submittedName>
        <fullName evidence="2">Uncharacterized protein</fullName>
    </submittedName>
</protein>
<feature type="compositionally biased region" description="Polar residues" evidence="1">
    <location>
        <begin position="386"/>
        <end position="395"/>
    </location>
</feature>
<accession>A0AAN6DXV3</accession>
<feature type="compositionally biased region" description="Basic and acidic residues" evidence="1">
    <location>
        <begin position="266"/>
        <end position="279"/>
    </location>
</feature>
<feature type="compositionally biased region" description="Basic and acidic residues" evidence="1">
    <location>
        <begin position="458"/>
        <end position="473"/>
    </location>
</feature>
<feature type="region of interest" description="Disordered" evidence="1">
    <location>
        <begin position="79"/>
        <end position="205"/>
    </location>
</feature>
<feature type="region of interest" description="Disordered" evidence="1">
    <location>
        <begin position="218"/>
        <end position="499"/>
    </location>
</feature>
<dbReference type="AlphaFoldDB" id="A0AAN6DXV3"/>
<evidence type="ECO:0000313" key="2">
    <source>
        <dbReference type="EMBL" id="KAI1614068.1"/>
    </source>
</evidence>
<keyword evidence="3" id="KW-1185">Reference proteome</keyword>
<feature type="compositionally biased region" description="Polar residues" evidence="1">
    <location>
        <begin position="364"/>
        <end position="373"/>
    </location>
</feature>
<evidence type="ECO:0000313" key="3">
    <source>
        <dbReference type="Proteomes" id="UP001203852"/>
    </source>
</evidence>
<dbReference type="EMBL" id="MU404353">
    <property type="protein sequence ID" value="KAI1614068.1"/>
    <property type="molecule type" value="Genomic_DNA"/>
</dbReference>
<feature type="compositionally biased region" description="Basic and acidic residues" evidence="1">
    <location>
        <begin position="169"/>
        <end position="193"/>
    </location>
</feature>
<comment type="caution">
    <text evidence="2">The sequence shown here is derived from an EMBL/GenBank/DDBJ whole genome shotgun (WGS) entry which is preliminary data.</text>
</comment>
<proteinExistence type="predicted"/>
<name>A0AAN6DXV3_9EURO</name>
<evidence type="ECO:0000256" key="1">
    <source>
        <dbReference type="SAM" id="MobiDB-lite"/>
    </source>
</evidence>